<evidence type="ECO:0000313" key="2">
    <source>
        <dbReference type="Proteomes" id="UP000502298"/>
    </source>
</evidence>
<dbReference type="Proteomes" id="UP000502298">
    <property type="component" value="Chromosome"/>
</dbReference>
<dbReference type="AlphaFoldDB" id="A0A6H2EJX5"/>
<accession>A0A6H2EJX5</accession>
<dbReference type="Pfam" id="PF10103">
    <property type="entry name" value="Zincin_2"/>
    <property type="match status" value="1"/>
</dbReference>
<gene>
    <name evidence="1" type="ORF">HC352_01215</name>
</gene>
<dbReference type="PANTHER" id="PTHR39420:SF1">
    <property type="entry name" value="HYDROLASE"/>
    <property type="match status" value="1"/>
</dbReference>
<dbReference type="PANTHER" id="PTHR39420">
    <property type="match status" value="1"/>
</dbReference>
<dbReference type="SUPFAM" id="SSF55486">
    <property type="entry name" value="Metalloproteases ('zincins'), catalytic domain"/>
    <property type="match status" value="1"/>
</dbReference>
<dbReference type="InterPro" id="IPR018766">
    <property type="entry name" value="Zinicin_2"/>
</dbReference>
<evidence type="ECO:0008006" key="3">
    <source>
        <dbReference type="Google" id="ProtNLM"/>
    </source>
</evidence>
<sequence length="289" mass="31904">MSRSITVLSRLFTGGGPDWKREQAQQFVAQLSAGSELAPKIVEETSGLQVPDIPVRVVDRGCWAKVAVTSIEAMLGIKRDDSSSRNSQIAFAASVLSMKVLGQWDPYSSRKCVYLVAPNIADFQQQCGLDKADLSVWVAVHELTHVAQFSAAHWLADYIAHRAQVLFAGDEDADDEQVLDEITAVMSLLEGHATYVMNQVPLSAIPSRAQMIAAMVNRRASSGIIMRWMSNLTGLAKKKQQYVQGHEFVSAVIDSVGLEKFNMIWQDPRFVPTIDELAHPHQWIGRVVG</sequence>
<dbReference type="RefSeq" id="WP_168917215.1">
    <property type="nucleotide sequence ID" value="NZ_CP050804.1"/>
</dbReference>
<dbReference type="InterPro" id="IPR042271">
    <property type="entry name" value="Zinicin_2_N"/>
</dbReference>
<organism evidence="1 2">
    <name type="scientific">Arcanobacterium buesumense</name>
    <dbReference type="NCBI Taxonomy" id="2722751"/>
    <lineage>
        <taxon>Bacteria</taxon>
        <taxon>Bacillati</taxon>
        <taxon>Actinomycetota</taxon>
        <taxon>Actinomycetes</taxon>
        <taxon>Actinomycetales</taxon>
        <taxon>Actinomycetaceae</taxon>
        <taxon>Arcanobacterium</taxon>
    </lineage>
</organism>
<protein>
    <recommendedName>
        <fullName evidence="3">Hydrolase</fullName>
    </recommendedName>
</protein>
<proteinExistence type="predicted"/>
<reference evidence="1 2" key="1">
    <citation type="submission" date="2020-03" db="EMBL/GenBank/DDBJ databases">
        <title>Complete genome of Arcanobacterium buesumensis sp. nov. strain 2701.</title>
        <authorList>
            <person name="Borowiak M."/>
            <person name="Alssahen M."/>
            <person name="Laemmler C."/>
            <person name="Malorny B."/>
            <person name="Hassan A."/>
            <person name="Prenger-Berninghoff E."/>
            <person name="Ploetz M."/>
            <person name="Abdulmawjood A."/>
        </authorList>
    </citation>
    <scope>NUCLEOTIDE SEQUENCE [LARGE SCALE GENOMIC DNA]</scope>
    <source>
        <strain evidence="1 2">2701</strain>
    </source>
</reference>
<name>A0A6H2EJX5_9ACTO</name>
<dbReference type="EMBL" id="CP050804">
    <property type="protein sequence ID" value="QJC21273.1"/>
    <property type="molecule type" value="Genomic_DNA"/>
</dbReference>
<evidence type="ECO:0000313" key="1">
    <source>
        <dbReference type="EMBL" id="QJC21273.1"/>
    </source>
</evidence>
<keyword evidence="2" id="KW-1185">Reference proteome</keyword>
<dbReference type="Gene3D" id="1.20.150.30">
    <property type="entry name" value="Zincin-like metallopeptidase, N-terminal domain"/>
    <property type="match status" value="1"/>
</dbReference>
<dbReference type="KEGG" id="arca:HC352_01215"/>